<dbReference type="Pfam" id="PF00249">
    <property type="entry name" value="Myb_DNA-binding"/>
    <property type="match status" value="1"/>
</dbReference>
<dbReference type="FunFam" id="1.10.10.60:FF:000014">
    <property type="entry name" value="SWI/SNF complex subunit SMARCC2 isoform C"/>
    <property type="match status" value="1"/>
</dbReference>
<dbReference type="InterPro" id="IPR017884">
    <property type="entry name" value="SANT_dom"/>
</dbReference>
<keyword evidence="3" id="KW-0804">Transcription</keyword>
<gene>
    <name evidence="10" type="ORF">KP509_28G011200</name>
</gene>
<dbReference type="InterPro" id="IPR007526">
    <property type="entry name" value="SWIRM"/>
</dbReference>
<dbReference type="Gene3D" id="1.10.10.60">
    <property type="entry name" value="Homeodomain-like"/>
    <property type="match status" value="1"/>
</dbReference>
<evidence type="ECO:0000256" key="1">
    <source>
        <dbReference type="ARBA" id="ARBA00023015"/>
    </source>
</evidence>
<dbReference type="SUPFAM" id="SSF46689">
    <property type="entry name" value="Homeodomain-like"/>
    <property type="match status" value="2"/>
</dbReference>
<feature type="region of interest" description="Disordered" evidence="6">
    <location>
        <begin position="1"/>
        <end position="33"/>
    </location>
</feature>
<comment type="caution">
    <text evidence="10">The sequence shown here is derived from an EMBL/GenBank/DDBJ whole genome shotgun (WGS) entry which is preliminary data.</text>
</comment>
<evidence type="ECO:0000259" key="7">
    <source>
        <dbReference type="PROSITE" id="PS50090"/>
    </source>
</evidence>
<dbReference type="CDD" id="cd00167">
    <property type="entry name" value="SANT"/>
    <property type="match status" value="1"/>
</dbReference>
<keyword evidence="2" id="KW-0238">DNA-binding</keyword>
<keyword evidence="11" id="KW-1185">Reference proteome</keyword>
<dbReference type="OrthoDB" id="118550at2759"/>
<dbReference type="InterPro" id="IPR032451">
    <property type="entry name" value="SMARCC_C"/>
</dbReference>
<keyword evidence="4" id="KW-0539">Nucleus</keyword>
<dbReference type="Pfam" id="PF16495">
    <property type="entry name" value="SWIRM-assoc_1"/>
    <property type="match status" value="1"/>
</dbReference>
<sequence>MFSHVGGDGKLPFAPKSEPDDGPADAAAYGQAHTSAENLSAAGHAVKGSDGPKPREAFNREMYRIPSYAGWFSWGKIHPIERRALGEFFDGYSLSKTPKVYKEYREFIINKYRENPRRVLTFTEVRKMLVGDVNLLKKVFDFLEFWGLINYHVSSENKQQQTTTTDEKSPEKEMITESTDIAGPGNNTVTLEASPQFVSTSVVSSCQAGESSSQMPLQPLDTDQSENVPSQTDEHTTAAAAVPIEAGSKVQLPHSADWLGNWTIQEVLRLLEAIGKFGEDWNRVAAHVGTKSKLDCVLKFIKLPFGDQFNSNIGVPHYSTSNGGAMEEEIPRIKGECKDTSIGSSHLDGNGSHEHFDSDEVIDEPPLKRPELSPFADSSNPIFAQVAFLSAMVGSRVAALAAQAAVTALAEDDPVTHGLHTVNNHNQATSLKPEDAEGGDVHSGKERISAVSGAVTANAKTLADQEERDIEHILANMIEIQFKKLQSKVEHYEELEFILEKEKSQLEKAESQVLGDWIRYSHYHYSSGPS</sequence>
<feature type="region of interest" description="Disordered" evidence="6">
    <location>
        <begin position="347"/>
        <end position="368"/>
    </location>
</feature>
<keyword evidence="1" id="KW-0805">Transcription regulation</keyword>
<dbReference type="FunFam" id="1.10.10.10:FF:000020">
    <property type="entry name" value="SWI/SNF complex subunit SMARCC2 isoform c"/>
    <property type="match status" value="1"/>
</dbReference>
<dbReference type="EMBL" id="CM035433">
    <property type="protein sequence ID" value="KAH7293085.1"/>
    <property type="molecule type" value="Genomic_DNA"/>
</dbReference>
<evidence type="ECO:0000256" key="2">
    <source>
        <dbReference type="ARBA" id="ARBA00023125"/>
    </source>
</evidence>
<dbReference type="PANTHER" id="PTHR12802">
    <property type="entry name" value="SWI/SNF COMPLEX-RELATED"/>
    <property type="match status" value="1"/>
</dbReference>
<dbReference type="PANTHER" id="PTHR12802:SF140">
    <property type="entry name" value="SWI_SNF COMPLEX SUBUNIT SWI3A"/>
    <property type="match status" value="1"/>
</dbReference>
<dbReference type="PROSITE" id="PS50090">
    <property type="entry name" value="MYB_LIKE"/>
    <property type="match status" value="1"/>
</dbReference>
<evidence type="ECO:0000259" key="9">
    <source>
        <dbReference type="PROSITE" id="PS51293"/>
    </source>
</evidence>
<dbReference type="GO" id="GO:0003677">
    <property type="term" value="F:DNA binding"/>
    <property type="evidence" value="ECO:0007669"/>
    <property type="project" value="UniProtKB-KW"/>
</dbReference>
<proteinExistence type="predicted"/>
<dbReference type="PROSITE" id="PS51293">
    <property type="entry name" value="SANT"/>
    <property type="match status" value="1"/>
</dbReference>
<evidence type="ECO:0000256" key="5">
    <source>
        <dbReference type="SAM" id="Coils"/>
    </source>
</evidence>
<dbReference type="Gene3D" id="1.10.10.10">
    <property type="entry name" value="Winged helix-like DNA-binding domain superfamily/Winged helix DNA-binding domain"/>
    <property type="match status" value="1"/>
</dbReference>
<evidence type="ECO:0000259" key="8">
    <source>
        <dbReference type="PROSITE" id="PS50934"/>
    </source>
</evidence>
<feature type="domain" description="SANT" evidence="9">
    <location>
        <begin position="257"/>
        <end position="308"/>
    </location>
</feature>
<feature type="domain" description="Myb-like" evidence="7">
    <location>
        <begin position="260"/>
        <end position="304"/>
    </location>
</feature>
<evidence type="ECO:0000256" key="3">
    <source>
        <dbReference type="ARBA" id="ARBA00023163"/>
    </source>
</evidence>
<feature type="domain" description="SWIRM" evidence="8">
    <location>
        <begin position="63"/>
        <end position="160"/>
    </location>
</feature>
<evidence type="ECO:0000256" key="4">
    <source>
        <dbReference type="ARBA" id="ARBA00023242"/>
    </source>
</evidence>
<dbReference type="Proteomes" id="UP000825935">
    <property type="component" value="Chromosome 28"/>
</dbReference>
<feature type="compositionally biased region" description="Polar residues" evidence="6">
    <location>
        <begin position="208"/>
        <end position="231"/>
    </location>
</feature>
<evidence type="ECO:0008006" key="12">
    <source>
        <dbReference type="Google" id="ProtNLM"/>
    </source>
</evidence>
<dbReference type="GO" id="GO:0005634">
    <property type="term" value="C:nucleus"/>
    <property type="evidence" value="ECO:0007669"/>
    <property type="project" value="UniProtKB-ARBA"/>
</dbReference>
<dbReference type="InterPro" id="IPR009057">
    <property type="entry name" value="Homeodomain-like_sf"/>
</dbReference>
<feature type="coiled-coil region" evidence="5">
    <location>
        <begin position="475"/>
        <end position="512"/>
    </location>
</feature>
<feature type="compositionally biased region" description="Basic and acidic residues" evidence="6">
    <location>
        <begin position="165"/>
        <end position="175"/>
    </location>
</feature>
<dbReference type="InterPro" id="IPR001005">
    <property type="entry name" value="SANT/Myb"/>
</dbReference>
<name>A0A8T2RC30_CERRI</name>
<organism evidence="10 11">
    <name type="scientific">Ceratopteris richardii</name>
    <name type="common">Triangle waterfern</name>
    <dbReference type="NCBI Taxonomy" id="49495"/>
    <lineage>
        <taxon>Eukaryota</taxon>
        <taxon>Viridiplantae</taxon>
        <taxon>Streptophyta</taxon>
        <taxon>Embryophyta</taxon>
        <taxon>Tracheophyta</taxon>
        <taxon>Polypodiopsida</taxon>
        <taxon>Polypodiidae</taxon>
        <taxon>Polypodiales</taxon>
        <taxon>Pteridineae</taxon>
        <taxon>Pteridaceae</taxon>
        <taxon>Parkerioideae</taxon>
        <taxon>Ceratopteris</taxon>
    </lineage>
</organism>
<dbReference type="InterPro" id="IPR036388">
    <property type="entry name" value="WH-like_DNA-bd_sf"/>
</dbReference>
<keyword evidence="5" id="KW-0175">Coiled coil</keyword>
<evidence type="ECO:0000313" key="10">
    <source>
        <dbReference type="EMBL" id="KAH7293085.1"/>
    </source>
</evidence>
<dbReference type="AlphaFoldDB" id="A0A8T2RC30"/>
<feature type="region of interest" description="Disordered" evidence="6">
    <location>
        <begin position="208"/>
        <end position="237"/>
    </location>
</feature>
<evidence type="ECO:0000313" key="11">
    <source>
        <dbReference type="Proteomes" id="UP000825935"/>
    </source>
</evidence>
<evidence type="ECO:0000256" key="6">
    <source>
        <dbReference type="SAM" id="MobiDB-lite"/>
    </source>
</evidence>
<accession>A0A8T2RC30</accession>
<dbReference type="Pfam" id="PF04433">
    <property type="entry name" value="SWIRM"/>
    <property type="match status" value="1"/>
</dbReference>
<protein>
    <recommendedName>
        <fullName evidence="12">SWI/SNF complex subunit SWI3A</fullName>
    </recommendedName>
</protein>
<dbReference type="SMART" id="SM00717">
    <property type="entry name" value="SANT"/>
    <property type="match status" value="1"/>
</dbReference>
<dbReference type="OMA" id="REMYRIP"/>
<reference evidence="10" key="1">
    <citation type="submission" date="2021-08" db="EMBL/GenBank/DDBJ databases">
        <title>WGS assembly of Ceratopteris richardii.</title>
        <authorList>
            <person name="Marchant D.B."/>
            <person name="Chen G."/>
            <person name="Jenkins J."/>
            <person name="Shu S."/>
            <person name="Leebens-Mack J."/>
            <person name="Grimwood J."/>
            <person name="Schmutz J."/>
            <person name="Soltis P."/>
            <person name="Soltis D."/>
            <person name="Chen Z.-H."/>
        </authorList>
    </citation>
    <scope>NUCLEOTIDE SEQUENCE</scope>
    <source>
        <strain evidence="10">Whitten #5841</strain>
        <tissue evidence="10">Leaf</tissue>
    </source>
</reference>
<feature type="region of interest" description="Disordered" evidence="6">
    <location>
        <begin position="156"/>
        <end position="190"/>
    </location>
</feature>
<dbReference type="PROSITE" id="PS50934">
    <property type="entry name" value="SWIRM"/>
    <property type="match status" value="1"/>
</dbReference>